<evidence type="ECO:0000259" key="1">
    <source>
        <dbReference type="Pfam" id="PF10090"/>
    </source>
</evidence>
<gene>
    <name evidence="2" type="ORF">HK107_00565</name>
</gene>
<dbReference type="EMBL" id="JABFCX010000002">
    <property type="protein sequence ID" value="NNU14812.1"/>
    <property type="molecule type" value="Genomic_DNA"/>
</dbReference>
<dbReference type="RefSeq" id="WP_173195768.1">
    <property type="nucleotide sequence ID" value="NZ_JABFCX010000002.1"/>
</dbReference>
<name>A0A7Y3W423_9PROT</name>
<comment type="caution">
    <text evidence="2">The sequence shown here is derived from an EMBL/GenBank/DDBJ whole genome shotgun (WGS) entry which is preliminary data.</text>
</comment>
<accession>A0A7Y3W423</accession>
<keyword evidence="2" id="KW-0808">Transferase</keyword>
<protein>
    <submittedName>
        <fullName evidence="2">Histidine phosphotransferase</fullName>
    </submittedName>
</protein>
<dbReference type="InterPro" id="IPR018762">
    <property type="entry name" value="ChpT_C"/>
</dbReference>
<proteinExistence type="predicted"/>
<dbReference type="Pfam" id="PF10090">
    <property type="entry name" value="HPTransfase"/>
    <property type="match status" value="1"/>
</dbReference>
<feature type="domain" description="Histidine phosphotransferase ChpT C-terminal" evidence="1">
    <location>
        <begin position="81"/>
        <end position="197"/>
    </location>
</feature>
<dbReference type="Gene3D" id="1.10.287.130">
    <property type="match status" value="1"/>
</dbReference>
<dbReference type="Gene3D" id="3.30.565.10">
    <property type="entry name" value="Histidine kinase-like ATPase, C-terminal domain"/>
    <property type="match status" value="1"/>
</dbReference>
<dbReference type="GO" id="GO:0016740">
    <property type="term" value="F:transferase activity"/>
    <property type="evidence" value="ECO:0007669"/>
    <property type="project" value="UniProtKB-KW"/>
</dbReference>
<reference evidence="2 3" key="1">
    <citation type="submission" date="2020-05" db="EMBL/GenBank/DDBJ databases">
        <title>Parvularcula mediterraneae sp. nov., isolated from polypropylene straw from shallow seawater of the seashore of Laganas in Zakynthos island, Greece.</title>
        <authorList>
            <person name="Szabo I."/>
            <person name="Al-Omari J."/>
            <person name="Rado J."/>
            <person name="Szerdahelyi G.S."/>
        </authorList>
    </citation>
    <scope>NUCLEOTIDE SEQUENCE [LARGE SCALE GENOMIC DNA]</scope>
    <source>
        <strain evidence="2 3">ZS-1/3</strain>
    </source>
</reference>
<dbReference type="InterPro" id="IPR036890">
    <property type="entry name" value="HATPase_C_sf"/>
</dbReference>
<dbReference type="Proteomes" id="UP000536835">
    <property type="component" value="Unassembled WGS sequence"/>
</dbReference>
<evidence type="ECO:0000313" key="2">
    <source>
        <dbReference type="EMBL" id="NNU14812.1"/>
    </source>
</evidence>
<dbReference type="AlphaFoldDB" id="A0A7Y3W423"/>
<keyword evidence="3" id="KW-1185">Reference proteome</keyword>
<evidence type="ECO:0000313" key="3">
    <source>
        <dbReference type="Proteomes" id="UP000536835"/>
    </source>
</evidence>
<sequence length="204" mass="21737">MSQPVDVTFASLLASRLCHDLINPAGALNTGLDVLATESDPEMRQHAESLVAESTSRLLATIDFARTAYGASGGAEGSLGTDDLKRLTEKLYEHLKPTLVWALDTGAVSKLEGRALLNMLLLGERLVPRNGSEVRVEREGDAILLVATGPRARLPEDIDAALKGETVEEEPKIMPARLAHSLATSAGKTITTSVGEEVITLRLS</sequence>
<organism evidence="2 3">
    <name type="scientific">Parvularcula mediterranea</name>
    <dbReference type="NCBI Taxonomy" id="2732508"/>
    <lineage>
        <taxon>Bacteria</taxon>
        <taxon>Pseudomonadati</taxon>
        <taxon>Pseudomonadota</taxon>
        <taxon>Alphaproteobacteria</taxon>
        <taxon>Parvularculales</taxon>
        <taxon>Parvularculaceae</taxon>
        <taxon>Parvularcula</taxon>
    </lineage>
</organism>